<dbReference type="InterPro" id="IPR050193">
    <property type="entry name" value="Cytochrome_P450_71"/>
</dbReference>
<comment type="caution">
    <text evidence="8">The sequence shown here is derived from an EMBL/GenBank/DDBJ whole genome shotgun (WGS) entry which is preliminary data.</text>
</comment>
<protein>
    <submittedName>
        <fullName evidence="8">Cytochrome P450 71B2</fullName>
    </submittedName>
</protein>
<keyword evidence="5" id="KW-0560">Oxidoreductase</keyword>
<dbReference type="SUPFAM" id="SSF48264">
    <property type="entry name" value="Cytochrome P450"/>
    <property type="match status" value="1"/>
</dbReference>
<dbReference type="GO" id="GO:0004497">
    <property type="term" value="F:monooxygenase activity"/>
    <property type="evidence" value="ECO:0007669"/>
    <property type="project" value="InterPro"/>
</dbReference>
<evidence type="ECO:0000256" key="7">
    <source>
        <dbReference type="PIRSR" id="PIRSR602401-1"/>
    </source>
</evidence>
<keyword evidence="4" id="KW-1133">Transmembrane helix</keyword>
<name>A0A438DBD9_VITVI</name>
<gene>
    <name evidence="8" type="primary">CYP71B2_0</name>
    <name evidence="8" type="ORF">CK203_086327</name>
</gene>
<evidence type="ECO:0000256" key="5">
    <source>
        <dbReference type="ARBA" id="ARBA00023002"/>
    </source>
</evidence>
<dbReference type="Pfam" id="PF00067">
    <property type="entry name" value="p450"/>
    <property type="match status" value="1"/>
</dbReference>
<keyword evidence="6" id="KW-0472">Membrane</keyword>
<dbReference type="GO" id="GO:0005506">
    <property type="term" value="F:iron ion binding"/>
    <property type="evidence" value="ECO:0007669"/>
    <property type="project" value="InterPro"/>
</dbReference>
<evidence type="ECO:0000313" key="8">
    <source>
        <dbReference type="EMBL" id="RVW32770.1"/>
    </source>
</evidence>
<sequence length="95" mass="10955">MLTPWETVAHCKIGGYDVYPKTRIHINVWVIGKDPRVWDNLEEFNPERFMNSDIDFRGQHFALVPLGAGRRLCLGMNIATTIMELTLANLLYSFD</sequence>
<organism evidence="8 9">
    <name type="scientific">Vitis vinifera</name>
    <name type="common">Grape</name>
    <dbReference type="NCBI Taxonomy" id="29760"/>
    <lineage>
        <taxon>Eukaryota</taxon>
        <taxon>Viridiplantae</taxon>
        <taxon>Streptophyta</taxon>
        <taxon>Embryophyta</taxon>
        <taxon>Tracheophyta</taxon>
        <taxon>Spermatophyta</taxon>
        <taxon>Magnoliopsida</taxon>
        <taxon>eudicotyledons</taxon>
        <taxon>Gunneridae</taxon>
        <taxon>Pentapetalae</taxon>
        <taxon>rosids</taxon>
        <taxon>Vitales</taxon>
        <taxon>Vitaceae</taxon>
        <taxon>Viteae</taxon>
        <taxon>Vitis</taxon>
    </lineage>
</organism>
<evidence type="ECO:0000313" key="9">
    <source>
        <dbReference type="Proteomes" id="UP000288805"/>
    </source>
</evidence>
<evidence type="ECO:0000256" key="2">
    <source>
        <dbReference type="ARBA" id="ARBA00010617"/>
    </source>
</evidence>
<dbReference type="Gene3D" id="1.10.630.10">
    <property type="entry name" value="Cytochrome P450"/>
    <property type="match status" value="1"/>
</dbReference>
<keyword evidence="3" id="KW-0812">Transmembrane</keyword>
<comment type="cofactor">
    <cofactor evidence="7">
        <name>heme</name>
        <dbReference type="ChEBI" id="CHEBI:30413"/>
    </cofactor>
</comment>
<dbReference type="AlphaFoldDB" id="A0A438DBD9"/>
<feature type="binding site" description="axial binding residue" evidence="7">
    <location>
        <position position="73"/>
    </location>
    <ligand>
        <name>heme</name>
        <dbReference type="ChEBI" id="CHEBI:30413"/>
    </ligand>
    <ligandPart>
        <name>Fe</name>
        <dbReference type="ChEBI" id="CHEBI:18248"/>
    </ligandPart>
</feature>
<keyword evidence="7" id="KW-0408">Iron</keyword>
<dbReference type="InterPro" id="IPR001128">
    <property type="entry name" value="Cyt_P450"/>
</dbReference>
<dbReference type="GO" id="GO:0016020">
    <property type="term" value="C:membrane"/>
    <property type="evidence" value="ECO:0007669"/>
    <property type="project" value="UniProtKB-SubCell"/>
</dbReference>
<proteinExistence type="inferred from homology"/>
<keyword evidence="7" id="KW-0479">Metal-binding</keyword>
<evidence type="ECO:0000256" key="6">
    <source>
        <dbReference type="ARBA" id="ARBA00023136"/>
    </source>
</evidence>
<accession>A0A438DBD9</accession>
<dbReference type="GO" id="GO:0016705">
    <property type="term" value="F:oxidoreductase activity, acting on paired donors, with incorporation or reduction of molecular oxygen"/>
    <property type="evidence" value="ECO:0007669"/>
    <property type="project" value="InterPro"/>
</dbReference>
<dbReference type="PRINTS" id="PR00463">
    <property type="entry name" value="EP450I"/>
</dbReference>
<dbReference type="OrthoDB" id="1055148at2759"/>
<reference evidence="8 9" key="1">
    <citation type="journal article" date="2018" name="PLoS Genet.">
        <title>Population sequencing reveals clonal diversity and ancestral inbreeding in the grapevine cultivar Chardonnay.</title>
        <authorList>
            <person name="Roach M.J."/>
            <person name="Johnson D.L."/>
            <person name="Bohlmann J."/>
            <person name="van Vuuren H.J."/>
            <person name="Jones S.J."/>
            <person name="Pretorius I.S."/>
            <person name="Schmidt S.A."/>
            <person name="Borneman A.R."/>
        </authorList>
    </citation>
    <scope>NUCLEOTIDE SEQUENCE [LARGE SCALE GENOMIC DNA]</scope>
    <source>
        <strain evidence="9">cv. Chardonnay</strain>
        <tissue evidence="8">Leaf</tissue>
    </source>
</reference>
<dbReference type="Proteomes" id="UP000288805">
    <property type="component" value="Unassembled WGS sequence"/>
</dbReference>
<comment type="subcellular location">
    <subcellularLocation>
        <location evidence="1">Membrane</location>
        <topology evidence="1">Single-pass membrane protein</topology>
    </subcellularLocation>
</comment>
<dbReference type="InterPro" id="IPR036396">
    <property type="entry name" value="Cyt_P450_sf"/>
</dbReference>
<keyword evidence="7" id="KW-0349">Heme</keyword>
<evidence type="ECO:0000256" key="3">
    <source>
        <dbReference type="ARBA" id="ARBA00022692"/>
    </source>
</evidence>
<comment type="similarity">
    <text evidence="2">Belongs to the cytochrome P450 family.</text>
</comment>
<evidence type="ECO:0000256" key="1">
    <source>
        <dbReference type="ARBA" id="ARBA00004167"/>
    </source>
</evidence>
<dbReference type="InterPro" id="IPR002401">
    <property type="entry name" value="Cyt_P450_E_grp-I"/>
</dbReference>
<dbReference type="PANTHER" id="PTHR47956">
    <property type="entry name" value="CYTOCHROME P450 71B11-RELATED"/>
    <property type="match status" value="1"/>
</dbReference>
<dbReference type="EMBL" id="QGNW01001708">
    <property type="protein sequence ID" value="RVW32770.1"/>
    <property type="molecule type" value="Genomic_DNA"/>
</dbReference>
<dbReference type="GO" id="GO:0020037">
    <property type="term" value="F:heme binding"/>
    <property type="evidence" value="ECO:0007669"/>
    <property type="project" value="InterPro"/>
</dbReference>
<dbReference type="PANTHER" id="PTHR47956:SF5">
    <property type="entry name" value="CYTOCHROME P450 71B25-RELATED"/>
    <property type="match status" value="1"/>
</dbReference>
<evidence type="ECO:0000256" key="4">
    <source>
        <dbReference type="ARBA" id="ARBA00022989"/>
    </source>
</evidence>